<proteinExistence type="predicted"/>
<name>A0A8X6PV99_NEPPI</name>
<evidence type="ECO:0000313" key="2">
    <source>
        <dbReference type="EMBL" id="GFT91580.1"/>
    </source>
</evidence>
<reference evidence="2" key="1">
    <citation type="submission" date="2020-08" db="EMBL/GenBank/DDBJ databases">
        <title>Multicomponent nature underlies the extraordinary mechanical properties of spider dragline silk.</title>
        <authorList>
            <person name="Kono N."/>
            <person name="Nakamura H."/>
            <person name="Mori M."/>
            <person name="Yoshida Y."/>
            <person name="Ohtoshi R."/>
            <person name="Malay A.D."/>
            <person name="Moran D.A.P."/>
            <person name="Tomita M."/>
            <person name="Numata K."/>
            <person name="Arakawa K."/>
        </authorList>
    </citation>
    <scope>NUCLEOTIDE SEQUENCE</scope>
</reference>
<keyword evidence="3" id="KW-1185">Reference proteome</keyword>
<evidence type="ECO:0000256" key="1">
    <source>
        <dbReference type="SAM" id="MobiDB-lite"/>
    </source>
</evidence>
<sequence>MLIKVSVQGSGEGQKVGFLEKENKTLKIENAELKERLGLNSRNSSIPSSKELYKMKENMPKDKPENSKKVDGQIGT</sequence>
<dbReference type="EMBL" id="BMAW01025244">
    <property type="protein sequence ID" value="GFT91580.1"/>
    <property type="molecule type" value="Genomic_DNA"/>
</dbReference>
<gene>
    <name evidence="2" type="ORF">NPIL_261811</name>
</gene>
<feature type="compositionally biased region" description="Basic and acidic residues" evidence="1">
    <location>
        <begin position="51"/>
        <end position="76"/>
    </location>
</feature>
<evidence type="ECO:0000313" key="3">
    <source>
        <dbReference type="Proteomes" id="UP000887013"/>
    </source>
</evidence>
<dbReference type="AlphaFoldDB" id="A0A8X6PV99"/>
<feature type="region of interest" description="Disordered" evidence="1">
    <location>
        <begin position="39"/>
        <end position="76"/>
    </location>
</feature>
<accession>A0A8X6PV99</accession>
<organism evidence="2 3">
    <name type="scientific">Nephila pilipes</name>
    <name type="common">Giant wood spider</name>
    <name type="synonym">Nephila maculata</name>
    <dbReference type="NCBI Taxonomy" id="299642"/>
    <lineage>
        <taxon>Eukaryota</taxon>
        <taxon>Metazoa</taxon>
        <taxon>Ecdysozoa</taxon>
        <taxon>Arthropoda</taxon>
        <taxon>Chelicerata</taxon>
        <taxon>Arachnida</taxon>
        <taxon>Araneae</taxon>
        <taxon>Araneomorphae</taxon>
        <taxon>Entelegynae</taxon>
        <taxon>Araneoidea</taxon>
        <taxon>Nephilidae</taxon>
        <taxon>Nephila</taxon>
    </lineage>
</organism>
<dbReference type="Proteomes" id="UP000887013">
    <property type="component" value="Unassembled WGS sequence"/>
</dbReference>
<comment type="caution">
    <text evidence="2">The sequence shown here is derived from an EMBL/GenBank/DDBJ whole genome shotgun (WGS) entry which is preliminary data.</text>
</comment>
<protein>
    <submittedName>
        <fullName evidence="2">Uncharacterized protein</fullName>
    </submittedName>
</protein>